<dbReference type="Gene3D" id="1.20.1270.420">
    <property type="match status" value="1"/>
</dbReference>
<keyword evidence="6 10" id="KW-0418">Kinase</keyword>
<dbReference type="GO" id="GO:0004674">
    <property type="term" value="F:protein serine/threonine kinase activity"/>
    <property type="evidence" value="ECO:0007669"/>
    <property type="project" value="UniProtKB-KW"/>
</dbReference>
<keyword evidence="11" id="KW-1185">Reference proteome</keyword>
<keyword evidence="2" id="KW-0963">Cytoplasm</keyword>
<evidence type="ECO:0000256" key="5">
    <source>
        <dbReference type="ARBA" id="ARBA00022741"/>
    </source>
</evidence>
<reference evidence="10 11" key="1">
    <citation type="journal article" date="2018" name="Gigascience">
        <title>Genomes of trombidid mites reveal novel predicted allergens and laterally-transferred genes associated with secondary metabolism.</title>
        <authorList>
            <person name="Dong X."/>
            <person name="Chaisiri K."/>
            <person name="Xia D."/>
            <person name="Armstrong S.D."/>
            <person name="Fang Y."/>
            <person name="Donnelly M.J."/>
            <person name="Kadowaki T."/>
            <person name="McGarry J.W."/>
            <person name="Darby A.C."/>
            <person name="Makepeace B.L."/>
        </authorList>
    </citation>
    <scope>NUCLEOTIDE SEQUENCE [LARGE SCALE GENOMIC DNA]</scope>
    <source>
        <strain evidence="10">UoL-WK</strain>
    </source>
</reference>
<evidence type="ECO:0000256" key="7">
    <source>
        <dbReference type="ARBA" id="ARBA00022840"/>
    </source>
</evidence>
<keyword evidence="4" id="KW-0808">Transferase</keyword>
<dbReference type="InterPro" id="IPR011009">
    <property type="entry name" value="Kinase-like_dom_sf"/>
</dbReference>
<evidence type="ECO:0000259" key="9">
    <source>
        <dbReference type="PROSITE" id="PS50011"/>
    </source>
</evidence>
<sequence>MNNSYLRSSNNYIWNVNNVLGKGATGAVYNGVNKNTGEAVAVKCFNHLSQMRPYEVQKREFEVLKKVNHQNIVKLLAIEEENDSKHKVLIMELCTGGSLFNILDDPINCHGLEEKEFLNVLKHLSAGMKHLRDNNIIHRDLKPGNIMKYVGEDGISIYKLTDFGAARELEDDQQFMSLYGTEEYLHPDMYERAVLRKSAGKSFHANVDLWSIGVTLFHIATGSLPFRPFGGRKNKETMFKITTEKQSGIISGIQHSENGEIEWSRTLPKTCLLSPALQALVTPLLAGLMECDSHKMWSFDKFFDTVTYILSHKIYHIFYINHLTDVVIYLLPQENLTDLKHQIESIVNIPPKSQLLLFNKKQILDLTDVNTTEENPIILLNSDTTKMKSNLVMSTHNPKFPDLQIQVTNCDQDAQLAKLCASIAYSIQRIVNKCVLYYKLTNSIPSHVICLIESNVRLLLEKQQACSLLFNSLQHQLHYINDTNIFLQEFSAGAKNELKNSYINDAQRLYKNLEDYWNSLLPKMSYMNDKAKRLQDTWMNPWQDKEFTPLADSAMNTAAAKAKHYCHKIRESWQTLHKDKNSRLLSSNEEQLHQLEKIKIDNNCKKLNDLLCKACYPALNDIMEKLEDWYTGAQVAIVQAECLFKELIIFMNDCEELQSCFAKVKEEQKNIWKKGFLSPRKTDEVNEKANRIKSSSRIPAPLKQELDYFRASQDKLWGAMQEHQSLVAEFESLSVEQQQS</sequence>
<dbReference type="FunFam" id="3.30.200.20:FF:000106">
    <property type="entry name" value="serine/threonine-protein kinase TBK1 isoform X1"/>
    <property type="match status" value="1"/>
</dbReference>
<protein>
    <submittedName>
        <fullName evidence="10">Serine/threonine-protein kinase TBK1-like protein</fullName>
    </submittedName>
</protein>
<comment type="subcellular location">
    <subcellularLocation>
        <location evidence="1">Cytoplasm</location>
    </subcellularLocation>
</comment>
<dbReference type="GO" id="GO:0005524">
    <property type="term" value="F:ATP binding"/>
    <property type="evidence" value="ECO:0007669"/>
    <property type="project" value="UniProtKB-UniRule"/>
</dbReference>
<dbReference type="Gene3D" id="3.10.20.90">
    <property type="entry name" value="Phosphatidylinositol 3-kinase Catalytic Subunit, Chain A, domain 1"/>
    <property type="match status" value="1"/>
</dbReference>
<dbReference type="SMART" id="SM00220">
    <property type="entry name" value="S_TKc"/>
    <property type="match status" value="1"/>
</dbReference>
<dbReference type="PANTHER" id="PTHR22969:SF15">
    <property type="entry name" value="FI05319P"/>
    <property type="match status" value="1"/>
</dbReference>
<organism evidence="10 11">
    <name type="scientific">Dinothrombium tinctorium</name>
    <dbReference type="NCBI Taxonomy" id="1965070"/>
    <lineage>
        <taxon>Eukaryota</taxon>
        <taxon>Metazoa</taxon>
        <taxon>Ecdysozoa</taxon>
        <taxon>Arthropoda</taxon>
        <taxon>Chelicerata</taxon>
        <taxon>Arachnida</taxon>
        <taxon>Acari</taxon>
        <taxon>Acariformes</taxon>
        <taxon>Trombidiformes</taxon>
        <taxon>Prostigmata</taxon>
        <taxon>Anystina</taxon>
        <taxon>Parasitengona</taxon>
        <taxon>Trombidioidea</taxon>
        <taxon>Trombidiidae</taxon>
        <taxon>Dinothrombium</taxon>
    </lineage>
</organism>
<dbReference type="GO" id="GO:0045089">
    <property type="term" value="P:positive regulation of innate immune response"/>
    <property type="evidence" value="ECO:0007669"/>
    <property type="project" value="UniProtKB-ARBA"/>
</dbReference>
<dbReference type="PROSITE" id="PS00107">
    <property type="entry name" value="PROTEIN_KINASE_ATP"/>
    <property type="match status" value="1"/>
</dbReference>
<dbReference type="PANTHER" id="PTHR22969">
    <property type="entry name" value="IKB KINASE"/>
    <property type="match status" value="1"/>
</dbReference>
<dbReference type="Gene3D" id="1.10.510.10">
    <property type="entry name" value="Transferase(Phosphotransferase) domain 1"/>
    <property type="match status" value="1"/>
</dbReference>
<evidence type="ECO:0000256" key="6">
    <source>
        <dbReference type="ARBA" id="ARBA00022777"/>
    </source>
</evidence>
<evidence type="ECO:0000313" key="10">
    <source>
        <dbReference type="EMBL" id="RWS01689.1"/>
    </source>
</evidence>
<evidence type="ECO:0000256" key="4">
    <source>
        <dbReference type="ARBA" id="ARBA00022679"/>
    </source>
</evidence>
<accession>A0A3S3NFL8</accession>
<feature type="domain" description="Protein kinase" evidence="9">
    <location>
        <begin position="14"/>
        <end position="319"/>
    </location>
</feature>
<dbReference type="SUPFAM" id="SSF54236">
    <property type="entry name" value="Ubiquitin-like"/>
    <property type="match status" value="1"/>
</dbReference>
<name>A0A3S3NFL8_9ACAR</name>
<gene>
    <name evidence="10" type="ORF">B4U79_08589</name>
</gene>
<dbReference type="STRING" id="1965070.A0A3S3NFL8"/>
<keyword evidence="7 8" id="KW-0067">ATP-binding</keyword>
<evidence type="ECO:0000256" key="8">
    <source>
        <dbReference type="PROSITE-ProRule" id="PRU10141"/>
    </source>
</evidence>
<dbReference type="InterPro" id="IPR000719">
    <property type="entry name" value="Prot_kinase_dom"/>
</dbReference>
<dbReference type="AlphaFoldDB" id="A0A3S3NFL8"/>
<dbReference type="InterPro" id="IPR051180">
    <property type="entry name" value="IKK"/>
</dbReference>
<dbReference type="InterPro" id="IPR029071">
    <property type="entry name" value="Ubiquitin-like_domsf"/>
</dbReference>
<dbReference type="FunFam" id="1.10.510.10:FF:000100">
    <property type="entry name" value="inhibitor of nuclear factor kappa-B kinase subunit epsilon"/>
    <property type="match status" value="1"/>
</dbReference>
<dbReference type="InterPro" id="IPR017441">
    <property type="entry name" value="Protein_kinase_ATP_BS"/>
</dbReference>
<dbReference type="EMBL" id="NCKU01008774">
    <property type="protein sequence ID" value="RWS01689.1"/>
    <property type="molecule type" value="Genomic_DNA"/>
</dbReference>
<dbReference type="Proteomes" id="UP000285301">
    <property type="component" value="Unassembled WGS sequence"/>
</dbReference>
<dbReference type="GO" id="GO:0010628">
    <property type="term" value="P:positive regulation of gene expression"/>
    <property type="evidence" value="ECO:0007669"/>
    <property type="project" value="UniProtKB-ARBA"/>
</dbReference>
<dbReference type="PROSITE" id="PS50011">
    <property type="entry name" value="PROTEIN_KINASE_DOM"/>
    <property type="match status" value="1"/>
</dbReference>
<evidence type="ECO:0000313" key="11">
    <source>
        <dbReference type="Proteomes" id="UP000285301"/>
    </source>
</evidence>
<feature type="binding site" evidence="8">
    <location>
        <position position="43"/>
    </location>
    <ligand>
        <name>ATP</name>
        <dbReference type="ChEBI" id="CHEBI:30616"/>
    </ligand>
</feature>
<dbReference type="Pfam" id="PF18394">
    <property type="entry name" value="TBK1_CCD1"/>
    <property type="match status" value="1"/>
</dbReference>
<keyword evidence="3" id="KW-0723">Serine/threonine-protein kinase</keyword>
<dbReference type="CDD" id="cd12219">
    <property type="entry name" value="Ubl_TBK1_like"/>
    <property type="match status" value="1"/>
</dbReference>
<evidence type="ECO:0000256" key="3">
    <source>
        <dbReference type="ARBA" id="ARBA00022527"/>
    </source>
</evidence>
<dbReference type="Gene3D" id="3.30.200.20">
    <property type="entry name" value="Phosphorylase Kinase, domain 1"/>
    <property type="match status" value="1"/>
</dbReference>
<dbReference type="InterPro" id="IPR041309">
    <property type="entry name" value="TBK1_CC1"/>
</dbReference>
<comment type="caution">
    <text evidence="10">The sequence shown here is derived from an EMBL/GenBank/DDBJ whole genome shotgun (WGS) entry which is preliminary data.</text>
</comment>
<evidence type="ECO:0000256" key="2">
    <source>
        <dbReference type="ARBA" id="ARBA00022490"/>
    </source>
</evidence>
<dbReference type="OrthoDB" id="10013850at2759"/>
<dbReference type="Pfam" id="PF00069">
    <property type="entry name" value="Pkinase"/>
    <property type="match status" value="1"/>
</dbReference>
<dbReference type="GO" id="GO:0006950">
    <property type="term" value="P:response to stress"/>
    <property type="evidence" value="ECO:0007669"/>
    <property type="project" value="UniProtKB-ARBA"/>
</dbReference>
<dbReference type="SUPFAM" id="SSF56112">
    <property type="entry name" value="Protein kinase-like (PK-like)"/>
    <property type="match status" value="1"/>
</dbReference>
<dbReference type="GO" id="GO:0005737">
    <property type="term" value="C:cytoplasm"/>
    <property type="evidence" value="ECO:0007669"/>
    <property type="project" value="UniProtKB-SubCell"/>
</dbReference>
<keyword evidence="5 8" id="KW-0547">Nucleotide-binding</keyword>
<proteinExistence type="predicted"/>
<evidence type="ECO:0000256" key="1">
    <source>
        <dbReference type="ARBA" id="ARBA00004496"/>
    </source>
</evidence>
<dbReference type="GO" id="GO:0009967">
    <property type="term" value="P:positive regulation of signal transduction"/>
    <property type="evidence" value="ECO:0007669"/>
    <property type="project" value="UniProtKB-ARBA"/>
</dbReference>